<protein>
    <submittedName>
        <fullName evidence="1">Uncharacterized protein</fullName>
    </submittedName>
</protein>
<gene>
    <name evidence="1" type="ORF">P8936_16515</name>
</gene>
<sequence length="202" mass="19954">MTKPASTFIPSRSPIADSNGMATWSFVQILIGWDTKLNNGLNSTGQLIGNIDPATRVLPRVEGLGITLQNVSSTGVVQSAGLFSATTLAQGAVVMPAGAANNHLGTAAIHSATDFDAAGSASTEAGAAQANAEAHADAVAATAQSNAEGFASNASNITSGVLSTGRLGGLSVTITTAALTVGGTHGSMTFTNGLLTAQVQAT</sequence>
<name>A0AAU7D6S6_9BACT</name>
<proteinExistence type="predicted"/>
<dbReference type="AlphaFoldDB" id="A0AAU7D6S6"/>
<organism evidence="1">
    <name type="scientific">Edaphobacter paludis</name>
    <dbReference type="NCBI Taxonomy" id="3035702"/>
    <lineage>
        <taxon>Bacteria</taxon>
        <taxon>Pseudomonadati</taxon>
        <taxon>Acidobacteriota</taxon>
        <taxon>Terriglobia</taxon>
        <taxon>Terriglobales</taxon>
        <taxon>Acidobacteriaceae</taxon>
        <taxon>Edaphobacter</taxon>
    </lineage>
</organism>
<reference evidence="1" key="1">
    <citation type="submission" date="2023-03" db="EMBL/GenBank/DDBJ databases">
        <title>Edaphobacter sp.</title>
        <authorList>
            <person name="Huber K.J."/>
            <person name="Papendorf J."/>
            <person name="Pilke C."/>
            <person name="Bunk B."/>
            <person name="Sproeer C."/>
            <person name="Pester M."/>
        </authorList>
    </citation>
    <scope>NUCLEOTIDE SEQUENCE</scope>
    <source>
        <strain evidence="1">DSM 109920</strain>
    </source>
</reference>
<evidence type="ECO:0000313" key="1">
    <source>
        <dbReference type="EMBL" id="XBH13270.1"/>
    </source>
</evidence>
<dbReference type="RefSeq" id="WP_348269752.1">
    <property type="nucleotide sequence ID" value="NZ_CP121195.1"/>
</dbReference>
<dbReference type="EMBL" id="CP121195">
    <property type="protein sequence ID" value="XBH13270.1"/>
    <property type="molecule type" value="Genomic_DNA"/>
</dbReference>
<accession>A0AAU7D6S6</accession>